<evidence type="ECO:0000313" key="7">
    <source>
        <dbReference type="Proteomes" id="UP000007305"/>
    </source>
</evidence>
<keyword evidence="3" id="KW-0347">Helicase</keyword>
<name>A0A804RJG6_MAIZE</name>
<dbReference type="FunFam" id="3.40.50.300:FF:002434">
    <property type="entry name" value="ATP-dependent RNA helicase SUV3, putative"/>
    <property type="match status" value="1"/>
</dbReference>
<dbReference type="SUPFAM" id="SSF52540">
    <property type="entry name" value="P-loop containing nucleoside triphosphate hydrolases"/>
    <property type="match status" value="1"/>
</dbReference>
<reference evidence="7" key="1">
    <citation type="journal article" date="2009" name="Science">
        <title>The B73 maize genome: complexity, diversity, and dynamics.</title>
        <authorList>
            <person name="Schnable P.S."/>
            <person name="Ware D."/>
            <person name="Fulton R.S."/>
            <person name="Stein J.C."/>
            <person name="Wei F."/>
            <person name="Pasternak S."/>
            <person name="Liang C."/>
            <person name="Zhang J."/>
            <person name="Fulton L."/>
            <person name="Graves T.A."/>
            <person name="Minx P."/>
            <person name="Reily A.D."/>
            <person name="Courtney L."/>
            <person name="Kruchowski S.S."/>
            <person name="Tomlinson C."/>
            <person name="Strong C."/>
            <person name="Delehaunty K."/>
            <person name="Fronick C."/>
            <person name="Courtney B."/>
            <person name="Rock S.M."/>
            <person name="Belter E."/>
            <person name="Du F."/>
            <person name="Kim K."/>
            <person name="Abbott R.M."/>
            <person name="Cotton M."/>
            <person name="Levy A."/>
            <person name="Marchetto P."/>
            <person name="Ochoa K."/>
            <person name="Jackson S.M."/>
            <person name="Gillam B."/>
            <person name="Chen W."/>
            <person name="Yan L."/>
            <person name="Higginbotham J."/>
            <person name="Cardenas M."/>
            <person name="Waligorski J."/>
            <person name="Applebaum E."/>
            <person name="Phelps L."/>
            <person name="Falcone J."/>
            <person name="Kanchi K."/>
            <person name="Thane T."/>
            <person name="Scimone A."/>
            <person name="Thane N."/>
            <person name="Henke J."/>
            <person name="Wang T."/>
            <person name="Ruppert J."/>
            <person name="Shah N."/>
            <person name="Rotter K."/>
            <person name="Hodges J."/>
            <person name="Ingenthron E."/>
            <person name="Cordes M."/>
            <person name="Kohlberg S."/>
            <person name="Sgro J."/>
            <person name="Delgado B."/>
            <person name="Mead K."/>
            <person name="Chinwalla A."/>
            <person name="Leonard S."/>
            <person name="Crouse K."/>
            <person name="Collura K."/>
            <person name="Kudrna D."/>
            <person name="Currie J."/>
            <person name="He R."/>
            <person name="Angelova A."/>
            <person name="Rajasekar S."/>
            <person name="Mueller T."/>
            <person name="Lomeli R."/>
            <person name="Scara G."/>
            <person name="Ko A."/>
            <person name="Delaney K."/>
            <person name="Wissotski M."/>
            <person name="Lopez G."/>
            <person name="Campos D."/>
            <person name="Braidotti M."/>
            <person name="Ashley E."/>
            <person name="Golser W."/>
            <person name="Kim H."/>
            <person name="Lee S."/>
            <person name="Lin J."/>
            <person name="Dujmic Z."/>
            <person name="Kim W."/>
            <person name="Talag J."/>
            <person name="Zuccolo A."/>
            <person name="Fan C."/>
            <person name="Sebastian A."/>
            <person name="Kramer M."/>
            <person name="Spiegel L."/>
            <person name="Nascimento L."/>
            <person name="Zutavern T."/>
            <person name="Miller B."/>
            <person name="Ambroise C."/>
            <person name="Muller S."/>
            <person name="Spooner W."/>
            <person name="Narechania A."/>
            <person name="Ren L."/>
            <person name="Wei S."/>
            <person name="Kumari S."/>
            <person name="Faga B."/>
            <person name="Levy M.J."/>
            <person name="McMahan L."/>
            <person name="Van Buren P."/>
            <person name="Vaughn M.W."/>
            <person name="Ying K."/>
            <person name="Yeh C.-T."/>
            <person name="Emrich S.J."/>
            <person name="Jia Y."/>
            <person name="Kalyanaraman A."/>
            <person name="Hsia A.-P."/>
            <person name="Barbazuk W.B."/>
            <person name="Baucom R.S."/>
            <person name="Brutnell T.P."/>
            <person name="Carpita N.C."/>
            <person name="Chaparro C."/>
            <person name="Chia J.-M."/>
            <person name="Deragon J.-M."/>
            <person name="Estill J.C."/>
            <person name="Fu Y."/>
            <person name="Jeddeloh J.A."/>
            <person name="Han Y."/>
            <person name="Lee H."/>
            <person name="Li P."/>
            <person name="Lisch D.R."/>
            <person name="Liu S."/>
            <person name="Liu Z."/>
            <person name="Nagel D.H."/>
            <person name="McCann M.C."/>
            <person name="SanMiguel P."/>
            <person name="Myers A.M."/>
            <person name="Nettleton D."/>
            <person name="Nguyen J."/>
            <person name="Penning B.W."/>
            <person name="Ponnala L."/>
            <person name="Schneider K.L."/>
            <person name="Schwartz D.C."/>
            <person name="Sharma A."/>
            <person name="Soderlund C."/>
            <person name="Springer N.M."/>
            <person name="Sun Q."/>
            <person name="Wang H."/>
            <person name="Waterman M."/>
            <person name="Westerman R."/>
            <person name="Wolfgruber T.K."/>
            <person name="Yang L."/>
            <person name="Yu Y."/>
            <person name="Zhang L."/>
            <person name="Zhou S."/>
            <person name="Zhu Q."/>
            <person name="Bennetzen J.L."/>
            <person name="Dawe R.K."/>
            <person name="Jiang J."/>
            <person name="Jiang N."/>
            <person name="Presting G.G."/>
            <person name="Wessler S.R."/>
            <person name="Aluru S."/>
            <person name="Martienssen R.A."/>
            <person name="Clifton S.W."/>
            <person name="McCombie W.R."/>
            <person name="Wing R.A."/>
            <person name="Wilson R.K."/>
        </authorList>
    </citation>
    <scope>NUCLEOTIDE SEQUENCE [LARGE SCALE GENOMIC DNA]</scope>
    <source>
        <strain evidence="7">cv. B73</strain>
    </source>
</reference>
<dbReference type="AlphaFoldDB" id="A0A804RJG6"/>
<evidence type="ECO:0000256" key="4">
    <source>
        <dbReference type="ARBA" id="ARBA00022840"/>
    </source>
</evidence>
<dbReference type="InParanoid" id="A0A804RJG6"/>
<dbReference type="InterPro" id="IPR050699">
    <property type="entry name" value="RNA-DNA_Helicase"/>
</dbReference>
<dbReference type="PANTHER" id="PTHR12131:SF28">
    <property type="entry name" value="DEXH-BOX ATP-DEPENDENT RNA HELICASE DEXH18, MITOCHONDRIAL"/>
    <property type="match status" value="1"/>
</dbReference>
<reference evidence="6" key="2">
    <citation type="submission" date="2019-07" db="EMBL/GenBank/DDBJ databases">
        <authorList>
            <person name="Seetharam A."/>
            <person name="Woodhouse M."/>
            <person name="Cannon E."/>
        </authorList>
    </citation>
    <scope>NUCLEOTIDE SEQUENCE [LARGE SCALE GENOMIC DNA]</scope>
    <source>
        <strain evidence="6">cv. B73</strain>
    </source>
</reference>
<reference evidence="6" key="3">
    <citation type="submission" date="2021-05" db="UniProtKB">
        <authorList>
            <consortium name="EnsemblPlants"/>
        </authorList>
    </citation>
    <scope>IDENTIFICATION</scope>
    <source>
        <strain evidence="6">cv. B73</strain>
    </source>
</reference>
<keyword evidence="4" id="KW-0067">ATP-binding</keyword>
<dbReference type="Proteomes" id="UP000007305">
    <property type="component" value="Chromosome 10"/>
</dbReference>
<dbReference type="InterPro" id="IPR027417">
    <property type="entry name" value="P-loop_NTPase"/>
</dbReference>
<dbReference type="EnsemblPlants" id="Zm00001eb424090_T001">
    <property type="protein sequence ID" value="Zm00001eb424090_P001"/>
    <property type="gene ID" value="Zm00001eb424090"/>
</dbReference>
<evidence type="ECO:0000256" key="1">
    <source>
        <dbReference type="ARBA" id="ARBA00022741"/>
    </source>
</evidence>
<evidence type="ECO:0000313" key="6">
    <source>
        <dbReference type="EnsemblPlants" id="Zm00001eb424090_P001"/>
    </source>
</evidence>
<dbReference type="GO" id="GO:0005524">
    <property type="term" value="F:ATP binding"/>
    <property type="evidence" value="ECO:0007669"/>
    <property type="project" value="UniProtKB-KW"/>
</dbReference>
<keyword evidence="1" id="KW-0547">Nucleotide-binding</keyword>
<evidence type="ECO:0000256" key="3">
    <source>
        <dbReference type="ARBA" id="ARBA00022806"/>
    </source>
</evidence>
<dbReference type="Gramene" id="Zm00001eb424090_T001">
    <property type="protein sequence ID" value="Zm00001eb424090_P001"/>
    <property type="gene ID" value="Zm00001eb424090"/>
</dbReference>
<dbReference type="PANTHER" id="PTHR12131">
    <property type="entry name" value="ATP-DEPENDENT RNA AND DNA HELICASE"/>
    <property type="match status" value="1"/>
</dbReference>
<proteinExistence type="predicted"/>
<keyword evidence="2" id="KW-0378">Hydrolase</keyword>
<evidence type="ECO:0000259" key="5">
    <source>
        <dbReference type="Pfam" id="PF22527"/>
    </source>
</evidence>
<dbReference type="InterPro" id="IPR055206">
    <property type="entry name" value="DEXQc_SUV3"/>
</dbReference>
<protein>
    <recommendedName>
        <fullName evidence="5">ATP-dependent RNA helicase SUV3 DEXQ-box helicase domain-containing protein</fullName>
    </recommendedName>
</protein>
<dbReference type="GO" id="GO:0016787">
    <property type="term" value="F:hydrolase activity"/>
    <property type="evidence" value="ECO:0007669"/>
    <property type="project" value="UniProtKB-KW"/>
</dbReference>
<dbReference type="GO" id="GO:0004386">
    <property type="term" value="F:helicase activity"/>
    <property type="evidence" value="ECO:0007669"/>
    <property type="project" value="UniProtKB-KW"/>
</dbReference>
<organism evidence="6 7">
    <name type="scientific">Zea mays</name>
    <name type="common">Maize</name>
    <dbReference type="NCBI Taxonomy" id="4577"/>
    <lineage>
        <taxon>Eukaryota</taxon>
        <taxon>Viridiplantae</taxon>
        <taxon>Streptophyta</taxon>
        <taxon>Embryophyta</taxon>
        <taxon>Tracheophyta</taxon>
        <taxon>Spermatophyta</taxon>
        <taxon>Magnoliopsida</taxon>
        <taxon>Liliopsida</taxon>
        <taxon>Poales</taxon>
        <taxon>Poaceae</taxon>
        <taxon>PACMAD clade</taxon>
        <taxon>Panicoideae</taxon>
        <taxon>Andropogonodae</taxon>
        <taxon>Andropogoneae</taxon>
        <taxon>Tripsacinae</taxon>
        <taxon>Zea</taxon>
    </lineage>
</organism>
<feature type="domain" description="ATP-dependent RNA helicase SUV3 DEXQ-box helicase" evidence="5">
    <location>
        <begin position="63"/>
        <end position="181"/>
    </location>
</feature>
<dbReference type="Pfam" id="PF22527">
    <property type="entry name" value="DEXQc_Suv3"/>
    <property type="match status" value="1"/>
</dbReference>
<accession>A0A804RJG6</accession>
<sequence>MPLTKTYNIDSDLYGLKGHSIFKSVCNAEALQKGTFGYLIQTASSEYHFFLQDLRRRSIDPTAAKSGVYCSPLRLLAMEIFDKVNATGVSCSLRTGQEVKEVAFASHLACTIEMVSTEEIYEVAVVDEVQMMADPVRGSAWTRALLGLRAEEIHLCGDDSVLSVIRKICADTGDDLLVHQYERFKPLVVEENTLRGYFQNIRSGDWVVAFSRKKIFEIKLAIETYTHHKCCVIYGALPPETRR</sequence>
<dbReference type="Gene3D" id="3.40.50.300">
    <property type="entry name" value="P-loop containing nucleotide triphosphate hydrolases"/>
    <property type="match status" value="2"/>
</dbReference>
<keyword evidence="7" id="KW-1185">Reference proteome</keyword>
<evidence type="ECO:0000256" key="2">
    <source>
        <dbReference type="ARBA" id="ARBA00022801"/>
    </source>
</evidence>